<dbReference type="InterPro" id="IPR015655">
    <property type="entry name" value="PP2C"/>
</dbReference>
<dbReference type="Pfam" id="PF00481">
    <property type="entry name" value="PP2C"/>
    <property type="match status" value="1"/>
</dbReference>
<dbReference type="EMBL" id="JACEIK010000725">
    <property type="protein sequence ID" value="MCD7461473.1"/>
    <property type="molecule type" value="Genomic_DNA"/>
</dbReference>
<accession>A0ABS8SRM5</accession>
<dbReference type="Gene3D" id="3.60.40.10">
    <property type="entry name" value="PPM-type phosphatase domain"/>
    <property type="match status" value="1"/>
</dbReference>
<name>A0ABS8SRM5_DATST</name>
<sequence>MMMNLELGKTREDNGLYTVKWNSGRYGIIANPEMTDWISLTSKDEFLVVSSDGIFERLTPQEVCDFLNEVEDHSDPSLLAQQLIQKAYLEGSYDNLSVVLVPLGSRDR</sequence>
<reference evidence="2 3" key="1">
    <citation type="journal article" date="2021" name="BMC Genomics">
        <title>Datura genome reveals duplications of psychoactive alkaloid biosynthetic genes and high mutation rate following tissue culture.</title>
        <authorList>
            <person name="Rajewski A."/>
            <person name="Carter-House D."/>
            <person name="Stajich J."/>
            <person name="Litt A."/>
        </authorList>
    </citation>
    <scope>NUCLEOTIDE SEQUENCE [LARGE SCALE GENOMIC DNA]</scope>
    <source>
        <strain evidence="2">AR-01</strain>
    </source>
</reference>
<keyword evidence="3" id="KW-1185">Reference proteome</keyword>
<feature type="domain" description="PPM-type phosphatase" evidence="1">
    <location>
        <begin position="1"/>
        <end position="103"/>
    </location>
</feature>
<protein>
    <recommendedName>
        <fullName evidence="1">PPM-type phosphatase domain-containing protein</fullName>
    </recommendedName>
</protein>
<gene>
    <name evidence="2" type="ORF">HAX54_046190</name>
</gene>
<dbReference type="SUPFAM" id="SSF81606">
    <property type="entry name" value="PP2C-like"/>
    <property type="match status" value="1"/>
</dbReference>
<dbReference type="PANTHER" id="PTHR47992">
    <property type="entry name" value="PROTEIN PHOSPHATASE"/>
    <property type="match status" value="1"/>
</dbReference>
<dbReference type="PROSITE" id="PS51746">
    <property type="entry name" value="PPM_2"/>
    <property type="match status" value="1"/>
</dbReference>
<dbReference type="InterPro" id="IPR001932">
    <property type="entry name" value="PPM-type_phosphatase-like_dom"/>
</dbReference>
<proteinExistence type="predicted"/>
<dbReference type="Proteomes" id="UP000823775">
    <property type="component" value="Unassembled WGS sequence"/>
</dbReference>
<evidence type="ECO:0000259" key="1">
    <source>
        <dbReference type="PROSITE" id="PS51746"/>
    </source>
</evidence>
<comment type="caution">
    <text evidence="2">The sequence shown here is derived from an EMBL/GenBank/DDBJ whole genome shotgun (WGS) entry which is preliminary data.</text>
</comment>
<evidence type="ECO:0000313" key="3">
    <source>
        <dbReference type="Proteomes" id="UP000823775"/>
    </source>
</evidence>
<organism evidence="2 3">
    <name type="scientific">Datura stramonium</name>
    <name type="common">Jimsonweed</name>
    <name type="synonym">Common thornapple</name>
    <dbReference type="NCBI Taxonomy" id="4076"/>
    <lineage>
        <taxon>Eukaryota</taxon>
        <taxon>Viridiplantae</taxon>
        <taxon>Streptophyta</taxon>
        <taxon>Embryophyta</taxon>
        <taxon>Tracheophyta</taxon>
        <taxon>Spermatophyta</taxon>
        <taxon>Magnoliopsida</taxon>
        <taxon>eudicotyledons</taxon>
        <taxon>Gunneridae</taxon>
        <taxon>Pentapetalae</taxon>
        <taxon>asterids</taxon>
        <taxon>lamiids</taxon>
        <taxon>Solanales</taxon>
        <taxon>Solanaceae</taxon>
        <taxon>Solanoideae</taxon>
        <taxon>Datureae</taxon>
        <taxon>Datura</taxon>
    </lineage>
</organism>
<dbReference type="InterPro" id="IPR036457">
    <property type="entry name" value="PPM-type-like_dom_sf"/>
</dbReference>
<evidence type="ECO:0000313" key="2">
    <source>
        <dbReference type="EMBL" id="MCD7461473.1"/>
    </source>
</evidence>